<dbReference type="PANTHER" id="PTHR10622">
    <property type="entry name" value="HET DOMAIN-CONTAINING PROTEIN"/>
    <property type="match status" value="1"/>
</dbReference>
<gene>
    <name evidence="1" type="ORF">BTJ68_13343</name>
</gene>
<evidence type="ECO:0000313" key="1">
    <source>
        <dbReference type="EMBL" id="OTA24648.1"/>
    </source>
</evidence>
<name>A0A1Z5SV60_HORWE</name>
<protein>
    <submittedName>
        <fullName evidence="1">Uncharacterized protein</fullName>
    </submittedName>
</protein>
<comment type="caution">
    <text evidence="1">The sequence shown here is derived from an EMBL/GenBank/DDBJ whole genome shotgun (WGS) entry which is preliminary data.</text>
</comment>
<sequence>MRLINTEKLEMHEFLPADIPRYAILSHRWQEEEVSFKQYSKRHKYPEIQQLKGFAKIEDSVA</sequence>
<evidence type="ECO:0000313" key="2">
    <source>
        <dbReference type="Proteomes" id="UP000194280"/>
    </source>
</evidence>
<dbReference type="InParanoid" id="A0A1Z5SV60"/>
<dbReference type="PANTHER" id="PTHR10622:SF10">
    <property type="entry name" value="HET DOMAIN-CONTAINING PROTEIN"/>
    <property type="match status" value="1"/>
</dbReference>
<accession>A0A1Z5SV60</accession>
<dbReference type="Proteomes" id="UP000194280">
    <property type="component" value="Unassembled WGS sequence"/>
</dbReference>
<reference evidence="1 2" key="1">
    <citation type="submission" date="2017-01" db="EMBL/GenBank/DDBJ databases">
        <title>The recent genome duplication of the halophilic yeast Hortaea werneckii: insights from long-read sequencing.</title>
        <authorList>
            <person name="Sinha S."/>
            <person name="Flibotte S."/>
            <person name="Neira M."/>
            <person name="Lenassi M."/>
            <person name="Gostincar C."/>
            <person name="Stajich J.E."/>
            <person name="Nislow C.E."/>
        </authorList>
    </citation>
    <scope>NUCLEOTIDE SEQUENCE [LARGE SCALE GENOMIC DNA]</scope>
    <source>
        <strain evidence="1 2">EXF-2000</strain>
    </source>
</reference>
<dbReference type="AlphaFoldDB" id="A0A1Z5SV60"/>
<dbReference type="OrthoDB" id="674604at2759"/>
<dbReference type="EMBL" id="MUNK01000235">
    <property type="protein sequence ID" value="OTA24648.1"/>
    <property type="molecule type" value="Genomic_DNA"/>
</dbReference>
<proteinExistence type="predicted"/>
<keyword evidence="2" id="KW-1185">Reference proteome</keyword>
<dbReference type="VEuPathDB" id="FungiDB:BTJ68_13343"/>
<organism evidence="1 2">
    <name type="scientific">Hortaea werneckii EXF-2000</name>
    <dbReference type="NCBI Taxonomy" id="1157616"/>
    <lineage>
        <taxon>Eukaryota</taxon>
        <taxon>Fungi</taxon>
        <taxon>Dikarya</taxon>
        <taxon>Ascomycota</taxon>
        <taxon>Pezizomycotina</taxon>
        <taxon>Dothideomycetes</taxon>
        <taxon>Dothideomycetidae</taxon>
        <taxon>Mycosphaerellales</taxon>
        <taxon>Teratosphaeriaceae</taxon>
        <taxon>Hortaea</taxon>
    </lineage>
</organism>